<protein>
    <submittedName>
        <fullName evidence="3">Uncharacterized protein</fullName>
    </submittedName>
</protein>
<keyword evidence="1" id="KW-0472">Membrane</keyword>
<accession>A0A016U536</accession>
<dbReference type="EMBL" id="JARK01001392">
    <property type="protein sequence ID" value="EYC10275.1"/>
    <property type="molecule type" value="Genomic_DNA"/>
</dbReference>
<keyword evidence="1" id="KW-1133">Transmembrane helix</keyword>
<reference evidence="4" key="1">
    <citation type="journal article" date="2015" name="Nat. Genet.">
        <title>The genome and transcriptome of the zoonotic hookworm Ancylostoma ceylanicum identify infection-specific gene families.</title>
        <authorList>
            <person name="Schwarz E.M."/>
            <person name="Hu Y."/>
            <person name="Antoshechkin I."/>
            <person name="Miller M.M."/>
            <person name="Sternberg P.W."/>
            <person name="Aroian R.V."/>
        </authorList>
    </citation>
    <scope>NUCLEOTIDE SEQUENCE</scope>
    <source>
        <strain evidence="4">HY135</strain>
    </source>
</reference>
<comment type="caution">
    <text evidence="3">The sequence shown here is derived from an EMBL/GenBank/DDBJ whole genome shotgun (WGS) entry which is preliminary data.</text>
</comment>
<feature type="transmembrane region" description="Helical" evidence="1">
    <location>
        <begin position="332"/>
        <end position="355"/>
    </location>
</feature>
<dbReference type="OrthoDB" id="5870310at2759"/>
<organism evidence="3 4">
    <name type="scientific">Ancylostoma ceylanicum</name>
    <dbReference type="NCBI Taxonomy" id="53326"/>
    <lineage>
        <taxon>Eukaryota</taxon>
        <taxon>Metazoa</taxon>
        <taxon>Ecdysozoa</taxon>
        <taxon>Nematoda</taxon>
        <taxon>Chromadorea</taxon>
        <taxon>Rhabditida</taxon>
        <taxon>Rhabditina</taxon>
        <taxon>Rhabditomorpha</taxon>
        <taxon>Strongyloidea</taxon>
        <taxon>Ancylostomatidae</taxon>
        <taxon>Ancylostomatinae</taxon>
        <taxon>Ancylostoma</taxon>
    </lineage>
</organism>
<keyword evidence="4" id="KW-1185">Reference proteome</keyword>
<dbReference type="Proteomes" id="UP000024635">
    <property type="component" value="Unassembled WGS sequence"/>
</dbReference>
<feature type="chain" id="PRO_5001491926" evidence="2">
    <location>
        <begin position="21"/>
        <end position="377"/>
    </location>
</feature>
<evidence type="ECO:0000313" key="4">
    <source>
        <dbReference type="Proteomes" id="UP000024635"/>
    </source>
</evidence>
<evidence type="ECO:0000256" key="2">
    <source>
        <dbReference type="SAM" id="SignalP"/>
    </source>
</evidence>
<keyword evidence="2" id="KW-0732">Signal</keyword>
<evidence type="ECO:0000256" key="1">
    <source>
        <dbReference type="SAM" id="Phobius"/>
    </source>
</evidence>
<gene>
    <name evidence="3" type="primary">Acey_s0056.g2653</name>
    <name evidence="3" type="ORF">Y032_0056g2653</name>
</gene>
<name>A0A016U536_9BILA</name>
<dbReference type="AlphaFoldDB" id="A0A016U536"/>
<sequence length="377" mass="43830">MYGLPLQTYTVAILISIARALPSIAYEKSSVGDPFSSLSVQHRSFFVLGLTPGCHLYCGNIDSNKIYKPYVFLEGFGDACKNKHPFIVRSYGEAQHMLIVVDRYGRRVRVQPALSRYRVPSGINETDAIIHWVDPRNRLQQFYSDPVDEGFTIAGFYYFKSRVLVYALSHYGVRFYDLRLHTKKNFITPYLELLAEPDLQLVLPHMLRLYGQGFTSDSDENLSVDVEHRDIAPVSFPLKNLIYNSYSGFRPITGEQAKDTLFHFIRSRHIRQAAGNFYLFENPKNWSPKMWMLDISDKRWVNPLHAHRRMSYPHAIRRMKHHKFFDHGWARALPIVLANILLLLFGTVIFLRLVGYYNREHRRRMFGLDSSMSPGTL</sequence>
<proteinExistence type="predicted"/>
<evidence type="ECO:0000313" key="3">
    <source>
        <dbReference type="EMBL" id="EYC10275.1"/>
    </source>
</evidence>
<feature type="signal peptide" evidence="2">
    <location>
        <begin position="1"/>
        <end position="20"/>
    </location>
</feature>
<keyword evidence="1" id="KW-0812">Transmembrane</keyword>